<protein>
    <submittedName>
        <fullName evidence="2">Uncharacterized protein</fullName>
    </submittedName>
</protein>
<evidence type="ECO:0000313" key="3">
    <source>
        <dbReference type="Proteomes" id="UP001153292"/>
    </source>
</evidence>
<feature type="region of interest" description="Disordered" evidence="1">
    <location>
        <begin position="393"/>
        <end position="442"/>
    </location>
</feature>
<gene>
    <name evidence="2" type="ORF">CHILSU_LOCUS4975</name>
</gene>
<feature type="compositionally biased region" description="Basic and acidic residues" evidence="1">
    <location>
        <begin position="10"/>
        <end position="26"/>
    </location>
</feature>
<name>A0ABN8L751_CHISP</name>
<feature type="compositionally biased region" description="Polar residues" evidence="1">
    <location>
        <begin position="107"/>
        <end position="128"/>
    </location>
</feature>
<feature type="region of interest" description="Disordered" evidence="1">
    <location>
        <begin position="1"/>
        <end position="344"/>
    </location>
</feature>
<dbReference type="EMBL" id="OU963895">
    <property type="protein sequence ID" value="CAH2985099.1"/>
    <property type="molecule type" value="Genomic_DNA"/>
</dbReference>
<feature type="compositionally biased region" description="Basic and acidic residues" evidence="1">
    <location>
        <begin position="35"/>
        <end position="102"/>
    </location>
</feature>
<feature type="compositionally biased region" description="Basic and acidic residues" evidence="1">
    <location>
        <begin position="175"/>
        <end position="270"/>
    </location>
</feature>
<proteinExistence type="predicted"/>
<reference evidence="2" key="1">
    <citation type="submission" date="2021-12" db="EMBL/GenBank/DDBJ databases">
        <authorList>
            <person name="King R."/>
        </authorList>
    </citation>
    <scope>NUCLEOTIDE SEQUENCE</scope>
</reference>
<evidence type="ECO:0000256" key="1">
    <source>
        <dbReference type="SAM" id="MobiDB-lite"/>
    </source>
</evidence>
<keyword evidence="3" id="KW-1185">Reference proteome</keyword>
<organism evidence="2 3">
    <name type="scientific">Chilo suppressalis</name>
    <name type="common">Asiatic rice borer moth</name>
    <dbReference type="NCBI Taxonomy" id="168631"/>
    <lineage>
        <taxon>Eukaryota</taxon>
        <taxon>Metazoa</taxon>
        <taxon>Ecdysozoa</taxon>
        <taxon>Arthropoda</taxon>
        <taxon>Hexapoda</taxon>
        <taxon>Insecta</taxon>
        <taxon>Pterygota</taxon>
        <taxon>Neoptera</taxon>
        <taxon>Endopterygota</taxon>
        <taxon>Lepidoptera</taxon>
        <taxon>Glossata</taxon>
        <taxon>Ditrysia</taxon>
        <taxon>Pyraloidea</taxon>
        <taxon>Crambidae</taxon>
        <taxon>Crambinae</taxon>
        <taxon>Chilo</taxon>
    </lineage>
</organism>
<accession>A0ABN8L751</accession>
<feature type="region of interest" description="Disordered" evidence="1">
    <location>
        <begin position="490"/>
        <end position="528"/>
    </location>
</feature>
<dbReference type="Proteomes" id="UP001153292">
    <property type="component" value="Chromosome 2"/>
</dbReference>
<sequence length="528" mass="58875">MSQKTSRKGVVTEEKEKRQTDSPVKDMKKKMAANAEKEKQTAEKSVEKVEKPVEKVDKPAEKSEKTAEKKTDKVEKKPEPEKKEDSNKDDKAAKSEKSEAKSTKPKSNGTARVNGTASNGDHNGTVSATPDYEDVDEEDEGEGDEMFPELTYDDTSDPEFEPDAPHGRSITRRSQSKDSKVLKLKEDVPSTDRKLRSADSPKPDDKKQQQSKPEPAKKPQESQEKPQEVSKKSLETPQKKEESVKKSPESQDKAQESSKKMQDSPKKQQETSKQQGNETKEKKEGEEKENGDDKVVVIEVVEIDDEEEPRKTDTNFSKSRVKVSPYRRSMRADHTASSTMANYTGNNTTMEMDFTESSFSTTTDVSLDDSSYLGSLRNIRGRRSYKQLKEMTLRHVTEKQHRPNTSGSASEQPARPTGTVVGRKRKPDGDMETGVEPAASEAGKRMRLFDRLTHSLRTTTLPALPARRNAEIVGINTDLPLTAPVASTETFDPETLKATSTPTPSTNPDPIPVSPIESDKDNKRCIVM</sequence>
<feature type="compositionally biased region" description="Basic and acidic residues" evidence="1">
    <location>
        <begin position="517"/>
        <end position="528"/>
    </location>
</feature>
<evidence type="ECO:0000313" key="2">
    <source>
        <dbReference type="EMBL" id="CAH2985099.1"/>
    </source>
</evidence>
<feature type="compositionally biased region" description="Acidic residues" evidence="1">
    <location>
        <begin position="131"/>
        <end position="162"/>
    </location>
</feature>
<feature type="compositionally biased region" description="Basic and acidic residues" evidence="1">
    <location>
        <begin position="278"/>
        <end position="296"/>
    </location>
</feature>
<feature type="compositionally biased region" description="Polar residues" evidence="1">
    <location>
        <begin position="335"/>
        <end position="344"/>
    </location>
</feature>